<gene>
    <name evidence="2" type="ORF">CVT25_008066</name>
</gene>
<organism evidence="2 3">
    <name type="scientific">Psilocybe cyanescens</name>
    <dbReference type="NCBI Taxonomy" id="93625"/>
    <lineage>
        <taxon>Eukaryota</taxon>
        <taxon>Fungi</taxon>
        <taxon>Dikarya</taxon>
        <taxon>Basidiomycota</taxon>
        <taxon>Agaricomycotina</taxon>
        <taxon>Agaricomycetes</taxon>
        <taxon>Agaricomycetidae</taxon>
        <taxon>Agaricales</taxon>
        <taxon>Agaricineae</taxon>
        <taxon>Strophariaceae</taxon>
        <taxon>Psilocybe</taxon>
    </lineage>
</organism>
<feature type="region of interest" description="Disordered" evidence="1">
    <location>
        <begin position="140"/>
        <end position="176"/>
    </location>
</feature>
<dbReference type="AlphaFoldDB" id="A0A409WAB9"/>
<feature type="compositionally biased region" description="Low complexity" evidence="1">
    <location>
        <begin position="146"/>
        <end position="156"/>
    </location>
</feature>
<reference evidence="2 3" key="1">
    <citation type="journal article" date="2018" name="Evol. Lett.">
        <title>Horizontal gene cluster transfer increased hallucinogenic mushroom diversity.</title>
        <authorList>
            <person name="Reynolds H.T."/>
            <person name="Vijayakumar V."/>
            <person name="Gluck-Thaler E."/>
            <person name="Korotkin H.B."/>
            <person name="Matheny P.B."/>
            <person name="Slot J.C."/>
        </authorList>
    </citation>
    <scope>NUCLEOTIDE SEQUENCE [LARGE SCALE GENOMIC DNA]</scope>
    <source>
        <strain evidence="2 3">2631</strain>
    </source>
</reference>
<dbReference type="EMBL" id="NHYD01003617">
    <property type="protein sequence ID" value="PPQ75429.1"/>
    <property type="molecule type" value="Genomic_DNA"/>
</dbReference>
<dbReference type="InParanoid" id="A0A409WAB9"/>
<evidence type="ECO:0000313" key="3">
    <source>
        <dbReference type="Proteomes" id="UP000283269"/>
    </source>
</evidence>
<feature type="region of interest" description="Disordered" evidence="1">
    <location>
        <begin position="190"/>
        <end position="231"/>
    </location>
</feature>
<dbReference type="Proteomes" id="UP000283269">
    <property type="component" value="Unassembled WGS sequence"/>
</dbReference>
<accession>A0A409WAB9</accession>
<sequence length="231" mass="25007">MSGTSEAIGTIIVDGLRDDSQSDSEFDYERSDNRERVENRMVVHESCQAAQFSAESTESDCNGRCLVDTEHLLLLPPPHPHGGGVESFLDPRRSSPSAYVIDHQWMKERMSHIVRSKEGHTGRWLTAWAVVAAIKGPVSGHGAGAGEPSSSSSRASCETSPHGHDHDERERWGRRMPILNVRPVQGMPFVPAAAAGKSTRVAGKDADGAGAGSRRGRAMRKDVDVDVDDQA</sequence>
<feature type="region of interest" description="Disordered" evidence="1">
    <location>
        <begin position="1"/>
        <end position="33"/>
    </location>
</feature>
<comment type="caution">
    <text evidence="2">The sequence shown here is derived from an EMBL/GenBank/DDBJ whole genome shotgun (WGS) entry which is preliminary data.</text>
</comment>
<feature type="compositionally biased region" description="Basic and acidic residues" evidence="1">
    <location>
        <begin position="161"/>
        <end position="173"/>
    </location>
</feature>
<evidence type="ECO:0000313" key="2">
    <source>
        <dbReference type="EMBL" id="PPQ75429.1"/>
    </source>
</evidence>
<keyword evidence="3" id="KW-1185">Reference proteome</keyword>
<name>A0A409WAB9_PSICY</name>
<proteinExistence type="predicted"/>
<evidence type="ECO:0000256" key="1">
    <source>
        <dbReference type="SAM" id="MobiDB-lite"/>
    </source>
</evidence>
<protein>
    <submittedName>
        <fullName evidence="2">Uncharacterized protein</fullName>
    </submittedName>
</protein>